<comment type="caution">
    <text evidence="1">The sequence shown here is derived from an EMBL/GenBank/DDBJ whole genome shotgun (WGS) entry which is preliminary data.</text>
</comment>
<dbReference type="EMBL" id="JABMIG020000009">
    <property type="protein sequence ID" value="KAL3804171.1"/>
    <property type="molecule type" value="Genomic_DNA"/>
</dbReference>
<accession>A0ABD3QXA0</accession>
<sequence>MCPSPQSFDCPAISNCYASHVTNATRHTSKRVSFSEYSSLHLYGSDPSYRCQMSYSKSEIEDFRFRAASEARHLRQLLARCPLQDANRICHLLIVHNVLAPEDVLGIEHLLSENASRLVFTERLFQRASLLAKQEELREKNELDAELLAEVAISRSAKNAERARVRAAIAP</sequence>
<evidence type="ECO:0000313" key="2">
    <source>
        <dbReference type="Proteomes" id="UP001516023"/>
    </source>
</evidence>
<reference evidence="1 2" key="1">
    <citation type="journal article" date="2020" name="G3 (Bethesda)">
        <title>Improved Reference Genome for Cyclotella cryptica CCMP332, a Model for Cell Wall Morphogenesis, Salinity Adaptation, and Lipid Production in Diatoms (Bacillariophyta).</title>
        <authorList>
            <person name="Roberts W.R."/>
            <person name="Downey K.M."/>
            <person name="Ruck E.C."/>
            <person name="Traller J.C."/>
            <person name="Alverson A.J."/>
        </authorList>
    </citation>
    <scope>NUCLEOTIDE SEQUENCE [LARGE SCALE GENOMIC DNA]</scope>
    <source>
        <strain evidence="1 2">CCMP332</strain>
    </source>
</reference>
<proteinExistence type="predicted"/>
<dbReference type="Proteomes" id="UP001516023">
    <property type="component" value="Unassembled WGS sequence"/>
</dbReference>
<protein>
    <submittedName>
        <fullName evidence="1">Uncharacterized protein</fullName>
    </submittedName>
</protein>
<name>A0ABD3QXA0_9STRA</name>
<gene>
    <name evidence="1" type="ORF">HJC23_013690</name>
</gene>
<dbReference type="AlphaFoldDB" id="A0ABD3QXA0"/>
<organism evidence="1 2">
    <name type="scientific">Cyclotella cryptica</name>
    <dbReference type="NCBI Taxonomy" id="29204"/>
    <lineage>
        <taxon>Eukaryota</taxon>
        <taxon>Sar</taxon>
        <taxon>Stramenopiles</taxon>
        <taxon>Ochrophyta</taxon>
        <taxon>Bacillariophyta</taxon>
        <taxon>Coscinodiscophyceae</taxon>
        <taxon>Thalassiosirophycidae</taxon>
        <taxon>Stephanodiscales</taxon>
        <taxon>Stephanodiscaceae</taxon>
        <taxon>Cyclotella</taxon>
    </lineage>
</organism>
<evidence type="ECO:0000313" key="1">
    <source>
        <dbReference type="EMBL" id="KAL3804171.1"/>
    </source>
</evidence>
<keyword evidence="2" id="KW-1185">Reference proteome</keyword>